<keyword evidence="3" id="KW-1185">Reference proteome</keyword>
<feature type="domain" description="BTB" evidence="1">
    <location>
        <begin position="60"/>
        <end position="124"/>
    </location>
</feature>
<dbReference type="Proteomes" id="UP000016932">
    <property type="component" value="Unassembled WGS sequence"/>
</dbReference>
<dbReference type="Pfam" id="PF00651">
    <property type="entry name" value="BTB"/>
    <property type="match status" value="1"/>
</dbReference>
<evidence type="ECO:0000313" key="2">
    <source>
        <dbReference type="EMBL" id="EME80930.1"/>
    </source>
</evidence>
<dbReference type="RefSeq" id="XP_007928276.1">
    <property type="nucleotide sequence ID" value="XM_007930085.1"/>
</dbReference>
<dbReference type="GeneID" id="19335675"/>
<dbReference type="HOGENOM" id="CLU_1897126_0_0_1"/>
<dbReference type="VEuPathDB" id="FungiDB:MYCFIDRAFT_197797"/>
<dbReference type="AlphaFoldDB" id="M2YT61"/>
<dbReference type="eggNOG" id="ENOG502TAM4">
    <property type="taxonomic scope" value="Eukaryota"/>
</dbReference>
<dbReference type="STRING" id="383855.M2YT61"/>
<dbReference type="Gene3D" id="3.30.710.10">
    <property type="entry name" value="Potassium Channel Kv1.1, Chain A"/>
    <property type="match status" value="1"/>
</dbReference>
<dbReference type="PROSITE" id="PS50097">
    <property type="entry name" value="BTB"/>
    <property type="match status" value="1"/>
</dbReference>
<proteinExistence type="predicted"/>
<protein>
    <recommendedName>
        <fullName evidence="1">BTB domain-containing protein</fullName>
    </recommendedName>
</protein>
<organism evidence="2 3">
    <name type="scientific">Pseudocercospora fijiensis (strain CIRAD86)</name>
    <name type="common">Black leaf streak disease fungus</name>
    <name type="synonym">Mycosphaerella fijiensis</name>
    <dbReference type="NCBI Taxonomy" id="383855"/>
    <lineage>
        <taxon>Eukaryota</taxon>
        <taxon>Fungi</taxon>
        <taxon>Dikarya</taxon>
        <taxon>Ascomycota</taxon>
        <taxon>Pezizomycotina</taxon>
        <taxon>Dothideomycetes</taxon>
        <taxon>Dothideomycetidae</taxon>
        <taxon>Mycosphaerellales</taxon>
        <taxon>Mycosphaerellaceae</taxon>
        <taxon>Pseudocercospora</taxon>
    </lineage>
</organism>
<gene>
    <name evidence="2" type="ORF">MYCFIDRAFT_197797</name>
</gene>
<dbReference type="SUPFAM" id="SSF54695">
    <property type="entry name" value="POZ domain"/>
    <property type="match status" value="1"/>
</dbReference>
<dbReference type="EMBL" id="KB446560">
    <property type="protein sequence ID" value="EME80930.1"/>
    <property type="molecule type" value="Genomic_DNA"/>
</dbReference>
<dbReference type="InterPro" id="IPR011333">
    <property type="entry name" value="SKP1/BTB/POZ_sf"/>
</dbReference>
<name>M2YT61_PSEFD</name>
<accession>M2YT61</accession>
<sequence>MAINLNCFGKSSSRLLFFSSTSTSVPNARRIQHNGISANIIDTITSTARHEAMYRSEQWSDLSIETPTRTFRVHKAVVCELNPFMKAACTRGFVESNRIQLPEDEAVVEAILQHFYEVPVYWRQQTSAGYYGAV</sequence>
<dbReference type="InterPro" id="IPR000210">
    <property type="entry name" value="BTB/POZ_dom"/>
</dbReference>
<dbReference type="KEGG" id="pfj:MYCFIDRAFT_197797"/>
<evidence type="ECO:0000313" key="3">
    <source>
        <dbReference type="Proteomes" id="UP000016932"/>
    </source>
</evidence>
<reference evidence="2 3" key="1">
    <citation type="journal article" date="2012" name="PLoS Pathog.">
        <title>Diverse lifestyles and strategies of plant pathogenesis encoded in the genomes of eighteen Dothideomycetes fungi.</title>
        <authorList>
            <person name="Ohm R.A."/>
            <person name="Feau N."/>
            <person name="Henrissat B."/>
            <person name="Schoch C.L."/>
            <person name="Horwitz B.A."/>
            <person name="Barry K.W."/>
            <person name="Condon B.J."/>
            <person name="Copeland A.C."/>
            <person name="Dhillon B."/>
            <person name="Glaser F."/>
            <person name="Hesse C.N."/>
            <person name="Kosti I."/>
            <person name="LaButti K."/>
            <person name="Lindquist E.A."/>
            <person name="Lucas S."/>
            <person name="Salamov A.A."/>
            <person name="Bradshaw R.E."/>
            <person name="Ciuffetti L."/>
            <person name="Hamelin R.C."/>
            <person name="Kema G.H.J."/>
            <person name="Lawrence C."/>
            <person name="Scott J.A."/>
            <person name="Spatafora J.W."/>
            <person name="Turgeon B.G."/>
            <person name="de Wit P.J.G.M."/>
            <person name="Zhong S."/>
            <person name="Goodwin S.B."/>
            <person name="Grigoriev I.V."/>
        </authorList>
    </citation>
    <scope>NUCLEOTIDE SEQUENCE [LARGE SCALE GENOMIC DNA]</scope>
    <source>
        <strain evidence="2 3">CIRAD86</strain>
    </source>
</reference>
<dbReference type="OrthoDB" id="3644790at2759"/>
<evidence type="ECO:0000259" key="1">
    <source>
        <dbReference type="PROSITE" id="PS50097"/>
    </source>
</evidence>
<dbReference type="CDD" id="cd18186">
    <property type="entry name" value="BTB_POZ_ZBTB_KLHL-like"/>
    <property type="match status" value="1"/>
</dbReference>